<evidence type="ECO:0000313" key="2">
    <source>
        <dbReference type="Proteomes" id="UP001060215"/>
    </source>
</evidence>
<name>A0ACC0F3R4_9ERIC</name>
<dbReference type="EMBL" id="CM045768">
    <property type="protein sequence ID" value="KAI7983292.1"/>
    <property type="molecule type" value="Genomic_DNA"/>
</dbReference>
<organism evidence="1 2">
    <name type="scientific">Camellia lanceoleosa</name>
    <dbReference type="NCBI Taxonomy" id="1840588"/>
    <lineage>
        <taxon>Eukaryota</taxon>
        <taxon>Viridiplantae</taxon>
        <taxon>Streptophyta</taxon>
        <taxon>Embryophyta</taxon>
        <taxon>Tracheophyta</taxon>
        <taxon>Spermatophyta</taxon>
        <taxon>Magnoliopsida</taxon>
        <taxon>eudicotyledons</taxon>
        <taxon>Gunneridae</taxon>
        <taxon>Pentapetalae</taxon>
        <taxon>asterids</taxon>
        <taxon>Ericales</taxon>
        <taxon>Theaceae</taxon>
        <taxon>Camellia</taxon>
    </lineage>
</organism>
<keyword evidence="2" id="KW-1185">Reference proteome</keyword>
<reference evidence="1 2" key="1">
    <citation type="journal article" date="2022" name="Plant J.">
        <title>Chromosome-level genome of Camellia lanceoleosa provides a valuable resource for understanding genome evolution and self-incompatibility.</title>
        <authorList>
            <person name="Gong W."/>
            <person name="Xiao S."/>
            <person name="Wang L."/>
            <person name="Liao Z."/>
            <person name="Chang Y."/>
            <person name="Mo W."/>
            <person name="Hu G."/>
            <person name="Li W."/>
            <person name="Zhao G."/>
            <person name="Zhu H."/>
            <person name="Hu X."/>
            <person name="Ji K."/>
            <person name="Xiang X."/>
            <person name="Song Q."/>
            <person name="Yuan D."/>
            <person name="Jin S."/>
            <person name="Zhang L."/>
        </authorList>
    </citation>
    <scope>NUCLEOTIDE SEQUENCE [LARGE SCALE GENOMIC DNA]</scope>
    <source>
        <strain evidence="1">SQ_2022a</strain>
    </source>
</reference>
<accession>A0ACC0F3R4</accession>
<comment type="caution">
    <text evidence="1">The sequence shown here is derived from an EMBL/GenBank/DDBJ whole genome shotgun (WGS) entry which is preliminary data.</text>
</comment>
<dbReference type="Proteomes" id="UP001060215">
    <property type="component" value="Chromosome 11"/>
</dbReference>
<gene>
    <name evidence="1" type="ORF">LOK49_LG15G00478</name>
</gene>
<proteinExistence type="predicted"/>
<sequence>MKGGRSKTETKRTDSKYPLGHVIGGTVYPGLTLTAGTMWILNSLNIPLSVETVCVFTAQILSLFCMGNLPSHKVIGDVRGRGLMLGIELVTDRELKTPAKAETVHIMEQMKEMGVLIGKGGFHGNVFRITPPLCFTKEDLWGVLHALDYHHWHYNVKKLLPHKKHNGPRHVKGSGGYSYLLEPWWWAGMITIKRLQC</sequence>
<evidence type="ECO:0000313" key="1">
    <source>
        <dbReference type="EMBL" id="KAI7983292.1"/>
    </source>
</evidence>
<protein>
    <submittedName>
        <fullName evidence="1">Uncharacterized protein</fullName>
    </submittedName>
</protein>